<keyword evidence="3" id="KW-1185">Reference proteome</keyword>
<dbReference type="STRING" id="947013.SAMN04488109_0371"/>
<evidence type="ECO:0000313" key="3">
    <source>
        <dbReference type="Proteomes" id="UP000184212"/>
    </source>
</evidence>
<evidence type="ECO:0000313" key="2">
    <source>
        <dbReference type="EMBL" id="SHG45986.1"/>
    </source>
</evidence>
<protein>
    <submittedName>
        <fullName evidence="2">GSCFA family protein</fullName>
    </submittedName>
</protein>
<proteinExistence type="predicted"/>
<dbReference type="AlphaFoldDB" id="A0A1M5JZK8"/>
<dbReference type="Proteomes" id="UP000184212">
    <property type="component" value="Unassembled WGS sequence"/>
</dbReference>
<sequence>MDHFRTIVSMTSKTPQMGLYDKILTLGSCFAHSMGQRMLASKMAVMANPFGVLYNPHAIHKALRYAIFNEMPPPQTFLQHHDVFLNYDFHSEISALEPEKLRQTLKQVIGSAHYFLRDTPWLILTYGTAWSYIRKDTGEHVANCHKMPGQDFDKVLVPEREIVDSFDALYRELMTFNPNLKIILTVSPVRHVKDTLELNSVSKAVLRTACHTLSTTHENVDYFPAYELMIDDLRDYRYYKADLIHPTEVAEDYIWQHFGQRYFSDALKKFTDQWNNIRAALEHRPFHTASKAHQRFLHETLKKLEALQATVPLEKEIAFVKSQLLP</sequence>
<dbReference type="OrthoDB" id="9807687at2"/>
<dbReference type="Pfam" id="PF08885">
    <property type="entry name" value="GSCFA"/>
    <property type="match status" value="1"/>
</dbReference>
<dbReference type="Gene3D" id="3.40.50.1110">
    <property type="entry name" value="SGNH hydrolase"/>
    <property type="match status" value="1"/>
</dbReference>
<reference evidence="2 3" key="1">
    <citation type="submission" date="2016-11" db="EMBL/GenBank/DDBJ databases">
        <authorList>
            <person name="Jaros S."/>
            <person name="Januszkiewicz K."/>
            <person name="Wedrychowicz H."/>
        </authorList>
    </citation>
    <scope>NUCLEOTIDE SEQUENCE [LARGE SCALE GENOMIC DNA]</scope>
    <source>
        <strain evidence="2 3">DSM 24574</strain>
    </source>
</reference>
<dbReference type="InterPro" id="IPR014982">
    <property type="entry name" value="GSCFA"/>
</dbReference>
<dbReference type="InterPro" id="IPR036514">
    <property type="entry name" value="SGNH_hydro_sf"/>
</dbReference>
<feature type="domain" description="GSCFA" evidence="1">
    <location>
        <begin position="22"/>
        <end position="258"/>
    </location>
</feature>
<name>A0A1M5JZK8_9BACT</name>
<dbReference type="SUPFAM" id="SSF52266">
    <property type="entry name" value="SGNH hydrolase"/>
    <property type="match status" value="1"/>
</dbReference>
<organism evidence="2 3">
    <name type="scientific">Chryseolinea serpens</name>
    <dbReference type="NCBI Taxonomy" id="947013"/>
    <lineage>
        <taxon>Bacteria</taxon>
        <taxon>Pseudomonadati</taxon>
        <taxon>Bacteroidota</taxon>
        <taxon>Cytophagia</taxon>
        <taxon>Cytophagales</taxon>
        <taxon>Fulvivirgaceae</taxon>
        <taxon>Chryseolinea</taxon>
    </lineage>
</organism>
<evidence type="ECO:0000259" key="1">
    <source>
        <dbReference type="Pfam" id="PF08885"/>
    </source>
</evidence>
<dbReference type="GO" id="GO:0016788">
    <property type="term" value="F:hydrolase activity, acting on ester bonds"/>
    <property type="evidence" value="ECO:0007669"/>
    <property type="project" value="UniProtKB-ARBA"/>
</dbReference>
<dbReference type="EMBL" id="FQWQ01000001">
    <property type="protein sequence ID" value="SHG45986.1"/>
    <property type="molecule type" value="Genomic_DNA"/>
</dbReference>
<accession>A0A1M5JZK8</accession>
<gene>
    <name evidence="2" type="ORF">SAMN04488109_0371</name>
</gene>